<organism evidence="1 2">
    <name type="scientific">Pistacia atlantica</name>
    <dbReference type="NCBI Taxonomy" id="434234"/>
    <lineage>
        <taxon>Eukaryota</taxon>
        <taxon>Viridiplantae</taxon>
        <taxon>Streptophyta</taxon>
        <taxon>Embryophyta</taxon>
        <taxon>Tracheophyta</taxon>
        <taxon>Spermatophyta</taxon>
        <taxon>Magnoliopsida</taxon>
        <taxon>eudicotyledons</taxon>
        <taxon>Gunneridae</taxon>
        <taxon>Pentapetalae</taxon>
        <taxon>rosids</taxon>
        <taxon>malvids</taxon>
        <taxon>Sapindales</taxon>
        <taxon>Anacardiaceae</taxon>
        <taxon>Pistacia</taxon>
    </lineage>
</organism>
<name>A0ACC1ANA9_9ROSI</name>
<gene>
    <name evidence="1" type="ORF">Patl1_32444</name>
</gene>
<sequence>MKQEVIFMILSKPNHTKYDYHHTHLTTRSITTTITPHNHLPYHHHQPTNIISPTTIIIILFVRNYRSQNLRVVMIVLNSNRSQQSFLQF</sequence>
<evidence type="ECO:0000313" key="2">
    <source>
        <dbReference type="Proteomes" id="UP001164250"/>
    </source>
</evidence>
<reference evidence="2" key="1">
    <citation type="journal article" date="2023" name="G3 (Bethesda)">
        <title>Genome assembly and association tests identify interacting loci associated with vigor, precocity, and sex in interspecific pistachio rootstocks.</title>
        <authorList>
            <person name="Palmer W."/>
            <person name="Jacygrad E."/>
            <person name="Sagayaradj S."/>
            <person name="Cavanaugh K."/>
            <person name="Han R."/>
            <person name="Bertier L."/>
            <person name="Beede B."/>
            <person name="Kafkas S."/>
            <person name="Golino D."/>
            <person name="Preece J."/>
            <person name="Michelmore R."/>
        </authorList>
    </citation>
    <scope>NUCLEOTIDE SEQUENCE [LARGE SCALE GENOMIC DNA]</scope>
</reference>
<comment type="caution">
    <text evidence="1">The sequence shown here is derived from an EMBL/GenBank/DDBJ whole genome shotgun (WGS) entry which is preliminary data.</text>
</comment>
<dbReference type="EMBL" id="CM047905">
    <property type="protein sequence ID" value="KAJ0088180.1"/>
    <property type="molecule type" value="Genomic_DNA"/>
</dbReference>
<accession>A0ACC1ANA9</accession>
<keyword evidence="2" id="KW-1185">Reference proteome</keyword>
<proteinExistence type="predicted"/>
<evidence type="ECO:0000313" key="1">
    <source>
        <dbReference type="EMBL" id="KAJ0088180.1"/>
    </source>
</evidence>
<protein>
    <submittedName>
        <fullName evidence="1">Uncharacterized protein</fullName>
    </submittedName>
</protein>
<dbReference type="Proteomes" id="UP001164250">
    <property type="component" value="Chromosome 9"/>
</dbReference>